<proteinExistence type="predicted"/>
<feature type="signal peptide" evidence="1">
    <location>
        <begin position="1"/>
        <end position="26"/>
    </location>
</feature>
<keyword evidence="1" id="KW-0732">Signal</keyword>
<name>A0ABT9IN66_9MICC</name>
<dbReference type="PROSITE" id="PS51257">
    <property type="entry name" value="PROKAR_LIPOPROTEIN"/>
    <property type="match status" value="1"/>
</dbReference>
<dbReference type="Proteomes" id="UP001232725">
    <property type="component" value="Unassembled WGS sequence"/>
</dbReference>
<evidence type="ECO:0000256" key="1">
    <source>
        <dbReference type="SAM" id="SignalP"/>
    </source>
</evidence>
<keyword evidence="4" id="KW-1185">Reference proteome</keyword>
<dbReference type="InterPro" id="IPR005184">
    <property type="entry name" value="DUF306_Meta_HslJ"/>
</dbReference>
<dbReference type="Pfam" id="PF03724">
    <property type="entry name" value="META"/>
    <property type="match status" value="1"/>
</dbReference>
<accession>A0ABT9IN66</accession>
<dbReference type="PANTHER" id="PTHR35535">
    <property type="entry name" value="HEAT SHOCK PROTEIN HSLJ"/>
    <property type="match status" value="1"/>
</dbReference>
<dbReference type="EMBL" id="JAVALS010000003">
    <property type="protein sequence ID" value="MDP5227031.1"/>
    <property type="molecule type" value="Genomic_DNA"/>
</dbReference>
<dbReference type="RefSeq" id="WP_305996070.1">
    <property type="nucleotide sequence ID" value="NZ_JAVALS010000003.1"/>
</dbReference>
<comment type="caution">
    <text evidence="3">The sequence shown here is derived from an EMBL/GenBank/DDBJ whole genome shotgun (WGS) entry which is preliminary data.</text>
</comment>
<sequence length="165" mass="16822">MKISRHPLRGAATRFAIPLLAVPLLAGCGGTPAGPSSATPPRADCTTFTPDAPCGSFASVGGTTGGKDLTWAAKGAVVVKLESVSGQRMLSVRTPCNPLSGPADVTDGVLTVKELASGAMGCAGENSAQEKWVTDLLHKPVTLKYDAGKLTWSNGEDSLVFAPQS</sequence>
<reference evidence="3 4" key="1">
    <citation type="submission" date="2023-08" db="EMBL/GenBank/DDBJ databases">
        <title>Arthrobacter horti sp. nov., isolated from forest soil.</title>
        <authorList>
            <person name="Park M."/>
        </authorList>
    </citation>
    <scope>NUCLEOTIDE SEQUENCE [LARGE SCALE GENOMIC DNA]</scope>
    <source>
        <strain evidence="3 4">YJM1</strain>
    </source>
</reference>
<evidence type="ECO:0000313" key="4">
    <source>
        <dbReference type="Proteomes" id="UP001232725"/>
    </source>
</evidence>
<dbReference type="Gene3D" id="2.40.128.270">
    <property type="match status" value="1"/>
</dbReference>
<dbReference type="InterPro" id="IPR053147">
    <property type="entry name" value="Hsp_HslJ-like"/>
</dbReference>
<protein>
    <submittedName>
        <fullName evidence="3">META domain-containing protein</fullName>
    </submittedName>
</protein>
<feature type="domain" description="DUF306" evidence="2">
    <location>
        <begin position="86"/>
        <end position="159"/>
    </location>
</feature>
<dbReference type="InterPro" id="IPR038670">
    <property type="entry name" value="HslJ-like_sf"/>
</dbReference>
<organism evidence="3 4">
    <name type="scientific">Arthrobacter horti</name>
    <dbReference type="NCBI Taxonomy" id="3068273"/>
    <lineage>
        <taxon>Bacteria</taxon>
        <taxon>Bacillati</taxon>
        <taxon>Actinomycetota</taxon>
        <taxon>Actinomycetes</taxon>
        <taxon>Micrococcales</taxon>
        <taxon>Micrococcaceae</taxon>
        <taxon>Arthrobacter</taxon>
    </lineage>
</organism>
<evidence type="ECO:0000313" key="3">
    <source>
        <dbReference type="EMBL" id="MDP5227031.1"/>
    </source>
</evidence>
<gene>
    <name evidence="3" type="ORF">Q9R02_07705</name>
</gene>
<feature type="chain" id="PRO_5046981973" evidence="1">
    <location>
        <begin position="27"/>
        <end position="165"/>
    </location>
</feature>
<dbReference type="PANTHER" id="PTHR35535:SF2">
    <property type="entry name" value="DUF306 DOMAIN-CONTAINING PROTEIN"/>
    <property type="match status" value="1"/>
</dbReference>
<evidence type="ECO:0000259" key="2">
    <source>
        <dbReference type="Pfam" id="PF03724"/>
    </source>
</evidence>